<dbReference type="Pfam" id="PF12266">
    <property type="entry name" value="DUF3613"/>
    <property type="match status" value="1"/>
</dbReference>
<evidence type="ECO:0000313" key="3">
    <source>
        <dbReference type="EMBL" id="KAF1016792.1"/>
    </source>
</evidence>
<proteinExistence type="predicted"/>
<name>A0A7V8FIV1_STEMA</name>
<evidence type="ECO:0008006" key="5">
    <source>
        <dbReference type="Google" id="ProtNLM"/>
    </source>
</evidence>
<evidence type="ECO:0000313" key="4">
    <source>
        <dbReference type="Proteomes" id="UP000487117"/>
    </source>
</evidence>
<evidence type="ECO:0000256" key="1">
    <source>
        <dbReference type="SAM" id="MobiDB-lite"/>
    </source>
</evidence>
<feature type="chain" id="PRO_5031179037" description="DUF3613 domain-containing protein" evidence="2">
    <location>
        <begin position="20"/>
        <end position="158"/>
    </location>
</feature>
<evidence type="ECO:0000256" key="2">
    <source>
        <dbReference type="SAM" id="SignalP"/>
    </source>
</evidence>
<keyword evidence="2" id="KW-0732">Signal</keyword>
<feature type="region of interest" description="Disordered" evidence="1">
    <location>
        <begin position="27"/>
        <end position="90"/>
    </location>
</feature>
<protein>
    <recommendedName>
        <fullName evidence="5">DUF3613 domain-containing protein</fullName>
    </recommendedName>
</protein>
<sequence>MTRALPLCLVLLLAGTAHAQSTQAPLTGRMLGGQVPTEPLPPAPPAPAPSRSTAQTYPLPAADAPAAPPPAAAASATAPPPLPAATVPASRHAPVIGEATRSLLQLQASGTQAGRRQPILGDQATLSYARYLKSFEHELPAFFDNKVSSASSGSTSGN</sequence>
<gene>
    <name evidence="3" type="ORF">GAK31_00050</name>
</gene>
<organism evidence="3 4">
    <name type="scientific">Stenotrophomonas maltophilia</name>
    <name type="common">Pseudomonas maltophilia</name>
    <name type="synonym">Xanthomonas maltophilia</name>
    <dbReference type="NCBI Taxonomy" id="40324"/>
    <lineage>
        <taxon>Bacteria</taxon>
        <taxon>Pseudomonadati</taxon>
        <taxon>Pseudomonadota</taxon>
        <taxon>Gammaproteobacteria</taxon>
        <taxon>Lysobacterales</taxon>
        <taxon>Lysobacteraceae</taxon>
        <taxon>Stenotrophomonas</taxon>
        <taxon>Stenotrophomonas maltophilia group</taxon>
    </lineage>
</organism>
<comment type="caution">
    <text evidence="3">The sequence shown here is derived from an EMBL/GenBank/DDBJ whole genome shotgun (WGS) entry which is preliminary data.</text>
</comment>
<accession>A0A7V8FIV1</accession>
<feature type="signal peptide" evidence="2">
    <location>
        <begin position="1"/>
        <end position="19"/>
    </location>
</feature>
<reference evidence="4" key="1">
    <citation type="journal article" date="2020" name="MBio">
        <title>Horizontal gene transfer to a defensive symbiont with a reduced genome amongst a multipartite beetle microbiome.</title>
        <authorList>
            <person name="Waterworth S.C."/>
            <person name="Florez L.V."/>
            <person name="Rees E.R."/>
            <person name="Hertweck C."/>
            <person name="Kaltenpoth M."/>
            <person name="Kwan J.C."/>
        </authorList>
    </citation>
    <scope>NUCLEOTIDE SEQUENCE [LARGE SCALE GENOMIC DNA]</scope>
</reference>
<dbReference type="Proteomes" id="UP000487117">
    <property type="component" value="Unassembled WGS sequence"/>
</dbReference>
<dbReference type="AlphaFoldDB" id="A0A7V8FIV1"/>
<dbReference type="InterPro" id="IPR022053">
    <property type="entry name" value="DUF3613"/>
</dbReference>
<feature type="compositionally biased region" description="Pro residues" evidence="1">
    <location>
        <begin position="38"/>
        <end position="48"/>
    </location>
</feature>
<dbReference type="EMBL" id="WNDS01000001">
    <property type="protein sequence ID" value="KAF1016792.1"/>
    <property type="molecule type" value="Genomic_DNA"/>
</dbReference>